<dbReference type="Pfam" id="PF00005">
    <property type="entry name" value="ABC_tran"/>
    <property type="match status" value="1"/>
</dbReference>
<name>A0A937D104_9HYPH</name>
<keyword evidence="12" id="KW-1185">Reference proteome</keyword>
<dbReference type="InterPro" id="IPR027417">
    <property type="entry name" value="P-loop_NTPase"/>
</dbReference>
<evidence type="ECO:0000256" key="4">
    <source>
        <dbReference type="ARBA" id="ARBA00022741"/>
    </source>
</evidence>
<evidence type="ECO:0000259" key="10">
    <source>
        <dbReference type="PROSITE" id="PS50929"/>
    </source>
</evidence>
<evidence type="ECO:0000256" key="3">
    <source>
        <dbReference type="ARBA" id="ARBA00022692"/>
    </source>
</evidence>
<feature type="transmembrane region" description="Helical" evidence="8">
    <location>
        <begin position="161"/>
        <end position="179"/>
    </location>
</feature>
<comment type="similarity">
    <text evidence="2">Belongs to the ABC transporter superfamily.</text>
</comment>
<protein>
    <submittedName>
        <fullName evidence="11">Type I secretion system permease/ATPase</fullName>
    </submittedName>
</protein>
<dbReference type="InterPro" id="IPR039421">
    <property type="entry name" value="Type_1_exporter"/>
</dbReference>
<dbReference type="GO" id="GO:0034040">
    <property type="term" value="F:ATPase-coupled lipid transmembrane transporter activity"/>
    <property type="evidence" value="ECO:0007669"/>
    <property type="project" value="TreeGrafter"/>
</dbReference>
<evidence type="ECO:0000256" key="6">
    <source>
        <dbReference type="ARBA" id="ARBA00022989"/>
    </source>
</evidence>
<feature type="transmembrane region" description="Helical" evidence="8">
    <location>
        <begin position="57"/>
        <end position="77"/>
    </location>
</feature>
<dbReference type="InterPro" id="IPR036640">
    <property type="entry name" value="ABC1_TM_sf"/>
</dbReference>
<dbReference type="InterPro" id="IPR017871">
    <property type="entry name" value="ABC_transporter-like_CS"/>
</dbReference>
<proteinExistence type="inferred from homology"/>
<comment type="caution">
    <text evidence="11">The sequence shown here is derived from an EMBL/GenBank/DDBJ whole genome shotgun (WGS) entry which is preliminary data.</text>
</comment>
<evidence type="ECO:0000259" key="9">
    <source>
        <dbReference type="PROSITE" id="PS50893"/>
    </source>
</evidence>
<evidence type="ECO:0000313" key="12">
    <source>
        <dbReference type="Proteomes" id="UP000605848"/>
    </source>
</evidence>
<dbReference type="PROSITE" id="PS00211">
    <property type="entry name" value="ABC_TRANSPORTER_1"/>
    <property type="match status" value="1"/>
</dbReference>
<feature type="domain" description="ABC transporter" evidence="9">
    <location>
        <begin position="334"/>
        <end position="568"/>
    </location>
</feature>
<dbReference type="GO" id="GO:0005524">
    <property type="term" value="F:ATP binding"/>
    <property type="evidence" value="ECO:0007669"/>
    <property type="project" value="UniProtKB-KW"/>
</dbReference>
<feature type="domain" description="ABC transmembrane type-1" evidence="10">
    <location>
        <begin position="24"/>
        <end position="301"/>
    </location>
</feature>
<dbReference type="SUPFAM" id="SSF52540">
    <property type="entry name" value="P-loop containing nucleoside triphosphate hydrolases"/>
    <property type="match status" value="1"/>
</dbReference>
<keyword evidence="6 8" id="KW-1133">Transmembrane helix</keyword>
<sequence length="577" mass="61314">MVRTGTLRQSELRQALKPSRAALLGVGLFSGVLNILTLTGSVFMLQVYDRVIPSRSVPTLVGLALLVAGLFLMQGLLDLIRSRMLGRVAGLLHERLSNRVVGIALSLPLVRSDMDAQQPMRDLDQVRSFLSSGGPLALFDLPWLPFYLAICFLFHPLIGWTALGGALVLVTLMLLTELLSRRAAKETMQVAGTRHSLVEAGRRNAEVVSAMGMAPAVAAQWHEADQQFMTSQQRLADVSGGFGAMSKVLRMALQSAVLGVGALLVIWAEATGGVIIAASIISARALAPVELAIAHWKGFIAARQSWRRLGELLAAMPARGDPLPLRKPVSTLFVQGVSITPPGNPRLLVRDVTFQLKSGMGLGIVGPSGSGKSCLARALVGAWAPVRGKVRLDAAALDQWLPEMLGRHIGYLPQDVELFAGTVAQNIARFRQGDDPDLVIQAATLAGVHDLILSLPQGYETPIGERGTALSAGQRQRLGLARALYADPFLVVLDEPNSNLDADGEQGLIQALLSVRARGGIAVVVAHRPSVMAALDQALIMAGGEMKAFGAKDEVLRDKVRSMAAVSTMRTAVGGAA</sequence>
<feature type="transmembrane region" description="Helical" evidence="8">
    <location>
        <begin position="21"/>
        <end position="45"/>
    </location>
</feature>
<keyword evidence="7 8" id="KW-0472">Membrane</keyword>
<dbReference type="NCBIfam" id="TIGR01842">
    <property type="entry name" value="type_I_sec_PrtD"/>
    <property type="match status" value="1"/>
</dbReference>
<evidence type="ECO:0000256" key="2">
    <source>
        <dbReference type="ARBA" id="ARBA00005417"/>
    </source>
</evidence>
<evidence type="ECO:0000256" key="7">
    <source>
        <dbReference type="ARBA" id="ARBA00023136"/>
    </source>
</evidence>
<dbReference type="GO" id="GO:0030256">
    <property type="term" value="C:type I protein secretion system complex"/>
    <property type="evidence" value="ECO:0007669"/>
    <property type="project" value="InterPro"/>
</dbReference>
<dbReference type="GO" id="GO:0005886">
    <property type="term" value="C:plasma membrane"/>
    <property type="evidence" value="ECO:0007669"/>
    <property type="project" value="UniProtKB-SubCell"/>
</dbReference>
<dbReference type="Pfam" id="PF00664">
    <property type="entry name" value="ABC_membrane"/>
    <property type="match status" value="1"/>
</dbReference>
<comment type="subcellular location">
    <subcellularLocation>
        <location evidence="1">Cell membrane</location>
        <topology evidence="1">Multi-pass membrane protein</topology>
    </subcellularLocation>
</comment>
<dbReference type="AlphaFoldDB" id="A0A937D104"/>
<dbReference type="Gene3D" id="1.20.1560.10">
    <property type="entry name" value="ABC transporter type 1, transmembrane domain"/>
    <property type="match status" value="1"/>
</dbReference>
<feature type="transmembrane region" description="Helical" evidence="8">
    <location>
        <begin position="256"/>
        <end position="281"/>
    </location>
</feature>
<keyword evidence="4" id="KW-0547">Nucleotide-binding</keyword>
<dbReference type="SMART" id="SM00382">
    <property type="entry name" value="AAA"/>
    <property type="match status" value="1"/>
</dbReference>
<evidence type="ECO:0000256" key="5">
    <source>
        <dbReference type="ARBA" id="ARBA00022840"/>
    </source>
</evidence>
<feature type="transmembrane region" description="Helical" evidence="8">
    <location>
        <begin position="136"/>
        <end position="155"/>
    </location>
</feature>
<reference evidence="11" key="1">
    <citation type="submission" date="2021-01" db="EMBL/GenBank/DDBJ databases">
        <title>Microvirga sp.</title>
        <authorList>
            <person name="Kim M.K."/>
        </authorList>
    </citation>
    <scope>NUCLEOTIDE SEQUENCE</scope>
    <source>
        <strain evidence="11">5420S-16</strain>
    </source>
</reference>
<dbReference type="PANTHER" id="PTHR24221">
    <property type="entry name" value="ATP-BINDING CASSETTE SUB-FAMILY B"/>
    <property type="match status" value="1"/>
</dbReference>
<evidence type="ECO:0000256" key="8">
    <source>
        <dbReference type="SAM" id="Phobius"/>
    </source>
</evidence>
<dbReference type="GO" id="GO:0140359">
    <property type="term" value="F:ABC-type transporter activity"/>
    <property type="evidence" value="ECO:0007669"/>
    <property type="project" value="InterPro"/>
</dbReference>
<dbReference type="GO" id="GO:0016887">
    <property type="term" value="F:ATP hydrolysis activity"/>
    <property type="evidence" value="ECO:0007669"/>
    <property type="project" value="InterPro"/>
</dbReference>
<gene>
    <name evidence="11" type="ORF">JKG68_30705</name>
</gene>
<keyword evidence="5" id="KW-0067">ATP-binding</keyword>
<dbReference type="InterPro" id="IPR011527">
    <property type="entry name" value="ABC1_TM_dom"/>
</dbReference>
<dbReference type="SUPFAM" id="SSF90123">
    <property type="entry name" value="ABC transporter transmembrane region"/>
    <property type="match status" value="1"/>
</dbReference>
<evidence type="ECO:0000256" key="1">
    <source>
        <dbReference type="ARBA" id="ARBA00004651"/>
    </source>
</evidence>
<dbReference type="Proteomes" id="UP000605848">
    <property type="component" value="Unassembled WGS sequence"/>
</dbReference>
<accession>A0A937D104</accession>
<dbReference type="PROSITE" id="PS50929">
    <property type="entry name" value="ABC_TM1F"/>
    <property type="match status" value="1"/>
</dbReference>
<dbReference type="PROSITE" id="PS50893">
    <property type="entry name" value="ABC_TRANSPORTER_2"/>
    <property type="match status" value="1"/>
</dbReference>
<dbReference type="InterPro" id="IPR003593">
    <property type="entry name" value="AAA+_ATPase"/>
</dbReference>
<dbReference type="PANTHER" id="PTHR24221:SF248">
    <property type="entry name" value="ABC TRANSPORTER TRANSMEMBRANE REGION"/>
    <property type="match status" value="1"/>
</dbReference>
<dbReference type="InterPro" id="IPR010128">
    <property type="entry name" value="ATPase_T1SS_PrtD-like"/>
</dbReference>
<keyword evidence="3 8" id="KW-0812">Transmembrane</keyword>
<evidence type="ECO:0000313" key="11">
    <source>
        <dbReference type="EMBL" id="MBL0408254.1"/>
    </source>
</evidence>
<dbReference type="InterPro" id="IPR003439">
    <property type="entry name" value="ABC_transporter-like_ATP-bd"/>
</dbReference>
<organism evidence="11 12">
    <name type="scientific">Microvirga aerilata</name>
    <dbReference type="NCBI Taxonomy" id="670292"/>
    <lineage>
        <taxon>Bacteria</taxon>
        <taxon>Pseudomonadati</taxon>
        <taxon>Pseudomonadota</taxon>
        <taxon>Alphaproteobacteria</taxon>
        <taxon>Hyphomicrobiales</taxon>
        <taxon>Methylobacteriaceae</taxon>
        <taxon>Microvirga</taxon>
    </lineage>
</organism>
<dbReference type="GO" id="GO:0030253">
    <property type="term" value="P:protein secretion by the type I secretion system"/>
    <property type="evidence" value="ECO:0007669"/>
    <property type="project" value="InterPro"/>
</dbReference>
<dbReference type="EMBL" id="JAEQMY010000173">
    <property type="protein sequence ID" value="MBL0408254.1"/>
    <property type="molecule type" value="Genomic_DNA"/>
</dbReference>
<dbReference type="Gene3D" id="3.40.50.300">
    <property type="entry name" value="P-loop containing nucleotide triphosphate hydrolases"/>
    <property type="match status" value="1"/>
</dbReference>
<dbReference type="RefSeq" id="WP_202066067.1">
    <property type="nucleotide sequence ID" value="NZ_JAEQMY010000173.1"/>
</dbReference>